<name>A0ABY7YDY8_9XANT</name>
<keyword evidence="2" id="KW-1185">Reference proteome</keyword>
<dbReference type="RefSeq" id="WP_274396829.1">
    <property type="nucleotide sequence ID" value="NZ_CP082213.1"/>
</dbReference>
<gene>
    <name evidence="1" type="ORF">K6978_02455</name>
</gene>
<protein>
    <submittedName>
        <fullName evidence="1">Uncharacterized protein</fullName>
    </submittedName>
</protein>
<reference evidence="1 2" key="1">
    <citation type="submission" date="2021-08" db="EMBL/GenBank/DDBJ databases">
        <title>Genome sequences of Xanthomonas cucurbitae isolates from 5 Midwestern US states.</title>
        <authorList>
            <person name="Hind S.R."/>
        </authorList>
    </citation>
    <scope>NUCLEOTIDE SEQUENCE [LARGE SCALE GENOMIC DNA]</scope>
    <source>
        <strain evidence="1 2">OH_261</strain>
    </source>
</reference>
<sequence>MSTFADHQHQRTVLEQLRTSSDPIARQQAEELQPLYHDREMARLADDVYDSARGEGQPGAGWIRASEHLDKLREYAPQLNMTDDQIRDLLKPDSSGFRAEIYLPDPAILGPGYKPTVAYKGSAGEVLTPDRLRPTGSEDFVANNFPQSVGLRTYCYDRAMNHATSQGVQVGRSLGGRGSARRAARFAQAACQV</sequence>
<dbReference type="EMBL" id="CP082214">
    <property type="protein sequence ID" value="WDM72085.1"/>
    <property type="molecule type" value="Genomic_DNA"/>
</dbReference>
<dbReference type="Proteomes" id="UP001214201">
    <property type="component" value="Chromosome"/>
</dbReference>
<proteinExistence type="predicted"/>
<accession>A0ABY7YDY8</accession>
<dbReference type="Pfam" id="PF26363">
    <property type="entry name" value="Phospholipase-like"/>
    <property type="match status" value="1"/>
</dbReference>
<evidence type="ECO:0000313" key="2">
    <source>
        <dbReference type="Proteomes" id="UP001214201"/>
    </source>
</evidence>
<evidence type="ECO:0000313" key="1">
    <source>
        <dbReference type="EMBL" id="WDM72085.1"/>
    </source>
</evidence>
<organism evidence="1 2">
    <name type="scientific">Xanthomonas cucurbitae</name>
    <dbReference type="NCBI Taxonomy" id="56453"/>
    <lineage>
        <taxon>Bacteria</taxon>
        <taxon>Pseudomonadati</taxon>
        <taxon>Pseudomonadota</taxon>
        <taxon>Gammaproteobacteria</taxon>
        <taxon>Lysobacterales</taxon>
        <taxon>Lysobacteraceae</taxon>
        <taxon>Xanthomonas</taxon>
    </lineage>
</organism>